<dbReference type="RefSeq" id="WP_166508253.1">
    <property type="nucleotide sequence ID" value="NZ_CP043026.1"/>
</dbReference>
<dbReference type="KEGG" id="schi:SCHIN_v1c06770"/>
<dbReference type="Proteomes" id="UP000323144">
    <property type="component" value="Chromosome"/>
</dbReference>
<feature type="compositionally biased region" description="Low complexity" evidence="1">
    <location>
        <begin position="331"/>
        <end position="344"/>
    </location>
</feature>
<protein>
    <recommendedName>
        <fullName evidence="5">Lipoprotein</fullName>
    </recommendedName>
</protein>
<feature type="signal peptide" evidence="2">
    <location>
        <begin position="1"/>
        <end position="24"/>
    </location>
</feature>
<reference evidence="3 4" key="1">
    <citation type="submission" date="2019-08" db="EMBL/GenBank/DDBJ databases">
        <title>Complete genome sequence of Spiroplasma chinense CCH (DSM 19755).</title>
        <authorList>
            <person name="Shen H.-Y."/>
            <person name="Lin Y.-C."/>
            <person name="Chou L."/>
            <person name="Kuo C.-H."/>
        </authorList>
    </citation>
    <scope>NUCLEOTIDE SEQUENCE [LARGE SCALE GENOMIC DNA]</scope>
    <source>
        <strain evidence="3 4">CCH</strain>
    </source>
</reference>
<gene>
    <name evidence="3" type="ORF">SCHIN_v1c06770</name>
</gene>
<dbReference type="EMBL" id="CP043026">
    <property type="protein sequence ID" value="QEH61874.1"/>
    <property type="molecule type" value="Genomic_DNA"/>
</dbReference>
<feature type="compositionally biased region" description="Acidic residues" evidence="1">
    <location>
        <begin position="345"/>
        <end position="358"/>
    </location>
</feature>
<evidence type="ECO:0000313" key="4">
    <source>
        <dbReference type="Proteomes" id="UP000323144"/>
    </source>
</evidence>
<dbReference type="InterPro" id="IPR054816">
    <property type="entry name" value="Lipoprotein_mollicutes-type_CS"/>
</dbReference>
<proteinExistence type="predicted"/>
<evidence type="ECO:0008006" key="5">
    <source>
        <dbReference type="Google" id="ProtNLM"/>
    </source>
</evidence>
<feature type="chain" id="PRO_5023033225" description="Lipoprotein" evidence="2">
    <location>
        <begin position="25"/>
        <end position="358"/>
    </location>
</feature>
<sequence>MKKILGILASLSFVATTTGSLVVACGAVPVNNEWTGVNTLERVWNKSAVKTISMSTIVDEEEKIDEAKLKEEIGDLISLRLSMASQETFDNIRSDENSDAATKINYQFLFADRVLNSVDEIQTIFDNRSPGDDKYYSVNFSFKISQGDSTALDWATLPQYDFVLSNKGTIASNGQLNKNSEQIGEDNYFKVFLPYKVNDDSLTTFNLNDEYLKVTYDKTSGTSGLLYTNVINSFLSNLNNEDFVSTPSRVYSQINSKDFKMNWITLNANQAINRILSRVVNSTGSELENIGIKPEFDGLFDATKLEGSITIGGQRFTIKTPIVLISSNTDEGNTTEPENPGTPTDPEEPENPDEGTNG</sequence>
<evidence type="ECO:0000256" key="2">
    <source>
        <dbReference type="SAM" id="SignalP"/>
    </source>
</evidence>
<dbReference type="NCBIfam" id="NF038029">
    <property type="entry name" value="LP_plasma"/>
    <property type="match status" value="1"/>
</dbReference>
<keyword evidence="2" id="KW-0732">Signal</keyword>
<dbReference type="PROSITE" id="PS51257">
    <property type="entry name" value="PROKAR_LIPOPROTEIN"/>
    <property type="match status" value="1"/>
</dbReference>
<evidence type="ECO:0000313" key="3">
    <source>
        <dbReference type="EMBL" id="QEH61874.1"/>
    </source>
</evidence>
<name>A0A5B9Y475_9MOLU</name>
<dbReference type="AlphaFoldDB" id="A0A5B9Y475"/>
<feature type="region of interest" description="Disordered" evidence="1">
    <location>
        <begin position="327"/>
        <end position="358"/>
    </location>
</feature>
<evidence type="ECO:0000256" key="1">
    <source>
        <dbReference type="SAM" id="MobiDB-lite"/>
    </source>
</evidence>
<keyword evidence="4" id="KW-1185">Reference proteome</keyword>
<organism evidence="3 4">
    <name type="scientific">Spiroplasma chinense</name>
    <dbReference type="NCBI Taxonomy" id="216932"/>
    <lineage>
        <taxon>Bacteria</taxon>
        <taxon>Bacillati</taxon>
        <taxon>Mycoplasmatota</taxon>
        <taxon>Mollicutes</taxon>
        <taxon>Entomoplasmatales</taxon>
        <taxon>Spiroplasmataceae</taxon>
        <taxon>Spiroplasma</taxon>
    </lineage>
</organism>
<accession>A0A5B9Y475</accession>